<dbReference type="CDD" id="cd16431">
    <property type="entry name" value="IcmE"/>
    <property type="match status" value="1"/>
</dbReference>
<evidence type="ECO:0000313" key="2">
    <source>
        <dbReference type="EMBL" id="ATQ70878.1"/>
    </source>
</evidence>
<sequence length="435" mass="45192">MSDLFSKIPLLSQLREFNRGGRGGPVRIVTIAAVGVSMAALLVGVSSISHPAPPESSVAKMPEVDPLPGGMHSNPAQDALLKRHAQTQADKALASGASYTPPLPAAAPLRLVDRRQPEEIADPAPPPEPAVVPIPEPAPLYVPPESPQEEARVEQVAASDPASTGANEEQFKQAVADLFKQWEGRPPRTDLVLTPATDVRDDLAPGQGARVEQRATSPAPPTQQQPRPTAEAVLVPAGRGVYAHTVLSVNSDTGGPIVLQADTGPLAGDRMIGTFSKNQAVGALFGDTERLVVRINSVEHHGQTINVQGLVIAPDSMETAVATNVDQHYIERFALPTAAAFVAGLGQAIALSNSTIGYTPFGGMIQSYGKLDFRQQAGIAGGAAAAQIGQTLQQQTPKGATVFLAANAGVGVIFLSNVAATPERASVDPASLNTK</sequence>
<keyword evidence="3" id="KW-1185">Reference proteome</keyword>
<reference evidence="3" key="1">
    <citation type="submission" date="2017-10" db="EMBL/GenBank/DDBJ databases">
        <title>Completed PacBio SMRT sequence of Methylosinus trichosporium OB3b reveals presence of a third large plasmid.</title>
        <authorList>
            <person name="Charles T.C."/>
            <person name="Lynch M.D.J."/>
            <person name="Heil J.R."/>
            <person name="Cheng J."/>
        </authorList>
    </citation>
    <scope>NUCLEOTIDE SEQUENCE [LARGE SCALE GENOMIC DNA]</scope>
    <source>
        <strain evidence="3">OB3b</strain>
        <plasmid evidence="3">pob3b2</plasmid>
    </source>
</reference>
<dbReference type="AlphaFoldDB" id="A0A2D2D793"/>
<dbReference type="InterPro" id="IPR049855">
    <property type="entry name" value="DotG/IcmE-like_C"/>
</dbReference>
<organism evidence="2 3">
    <name type="scientific">Methylosinus trichosporium (strain ATCC 35070 / NCIMB 11131 / UNIQEM 75 / OB3b)</name>
    <dbReference type="NCBI Taxonomy" id="595536"/>
    <lineage>
        <taxon>Bacteria</taxon>
        <taxon>Pseudomonadati</taxon>
        <taxon>Pseudomonadota</taxon>
        <taxon>Alphaproteobacteria</taxon>
        <taxon>Hyphomicrobiales</taxon>
        <taxon>Methylocystaceae</taxon>
        <taxon>Methylosinus</taxon>
    </lineage>
</organism>
<name>A0A2D2D793_METT3</name>
<feature type="region of interest" description="Disordered" evidence="1">
    <location>
        <begin position="186"/>
        <end position="229"/>
    </location>
</feature>
<dbReference type="Proteomes" id="UP000230709">
    <property type="component" value="Plasmid pOB3b2"/>
</dbReference>
<keyword evidence="2" id="KW-0614">Plasmid</keyword>
<dbReference type="EMBL" id="CP023739">
    <property type="protein sequence ID" value="ATQ70878.1"/>
    <property type="molecule type" value="Genomic_DNA"/>
</dbReference>
<feature type="region of interest" description="Disordered" evidence="1">
    <location>
        <begin position="119"/>
        <end position="168"/>
    </location>
</feature>
<geneLocation type="plasmid" evidence="3">
    <name>pob3b2</name>
</geneLocation>
<evidence type="ECO:0008006" key="4">
    <source>
        <dbReference type="Google" id="ProtNLM"/>
    </source>
</evidence>
<dbReference type="KEGG" id="mtw:CQW49_23300"/>
<protein>
    <recommendedName>
        <fullName evidence="4">Type IV secretion protein DotG</fullName>
    </recommendedName>
</protein>
<gene>
    <name evidence="2" type="ORF">CQW49_23300</name>
</gene>
<feature type="compositionally biased region" description="Pro residues" evidence="1">
    <location>
        <begin position="123"/>
        <end position="146"/>
    </location>
</feature>
<accession>A0A2D2D793</accession>
<evidence type="ECO:0000256" key="1">
    <source>
        <dbReference type="SAM" id="MobiDB-lite"/>
    </source>
</evidence>
<evidence type="ECO:0000313" key="3">
    <source>
        <dbReference type="Proteomes" id="UP000230709"/>
    </source>
</evidence>
<feature type="region of interest" description="Disordered" evidence="1">
    <location>
        <begin position="50"/>
        <end position="105"/>
    </location>
</feature>
<proteinExistence type="predicted"/>